<evidence type="ECO:0000256" key="1">
    <source>
        <dbReference type="ARBA" id="ARBA00023125"/>
    </source>
</evidence>
<feature type="domain" description="HMG box" evidence="4">
    <location>
        <begin position="139"/>
        <end position="206"/>
    </location>
</feature>
<feature type="region of interest" description="Disordered" evidence="3">
    <location>
        <begin position="40"/>
        <end position="87"/>
    </location>
</feature>
<organism evidence="5 6">
    <name type="scientific">Pseudocercospora fuligena</name>
    <dbReference type="NCBI Taxonomy" id="685502"/>
    <lineage>
        <taxon>Eukaryota</taxon>
        <taxon>Fungi</taxon>
        <taxon>Dikarya</taxon>
        <taxon>Ascomycota</taxon>
        <taxon>Pezizomycotina</taxon>
        <taxon>Dothideomycetes</taxon>
        <taxon>Dothideomycetidae</taxon>
        <taxon>Mycosphaerellales</taxon>
        <taxon>Mycosphaerellaceae</taxon>
        <taxon>Pseudocercospora</taxon>
    </lineage>
</organism>
<dbReference type="Gene3D" id="1.10.30.10">
    <property type="entry name" value="High mobility group box domain"/>
    <property type="match status" value="2"/>
</dbReference>
<dbReference type="PROSITE" id="PS50118">
    <property type="entry name" value="HMG_BOX_2"/>
    <property type="match status" value="2"/>
</dbReference>
<evidence type="ECO:0000259" key="4">
    <source>
        <dbReference type="PROSITE" id="PS50118"/>
    </source>
</evidence>
<feature type="domain" description="HMG box" evidence="4">
    <location>
        <begin position="244"/>
        <end position="310"/>
    </location>
</feature>
<dbReference type="AlphaFoldDB" id="A0A8H6VPB6"/>
<dbReference type="CDD" id="cd00084">
    <property type="entry name" value="HMG-box_SF"/>
    <property type="match status" value="2"/>
</dbReference>
<evidence type="ECO:0000313" key="5">
    <source>
        <dbReference type="EMBL" id="KAF7195554.1"/>
    </source>
</evidence>
<feature type="DNA-binding region" description="HMG box" evidence="2">
    <location>
        <begin position="244"/>
        <end position="310"/>
    </location>
</feature>
<feature type="compositionally biased region" description="Basic and acidic residues" evidence="3">
    <location>
        <begin position="64"/>
        <end position="76"/>
    </location>
</feature>
<keyword evidence="2" id="KW-0539">Nucleus</keyword>
<keyword evidence="6" id="KW-1185">Reference proteome</keyword>
<dbReference type="PANTHER" id="PTHR48112:SF22">
    <property type="entry name" value="MITOCHONDRIAL TRANSCRIPTION FACTOR A, ISOFORM B"/>
    <property type="match status" value="1"/>
</dbReference>
<gene>
    <name evidence="5" type="ORF">HII31_03148</name>
</gene>
<dbReference type="Pfam" id="PF09011">
    <property type="entry name" value="HMG_box_2"/>
    <property type="match status" value="2"/>
</dbReference>
<accession>A0A8H6VPB6</accession>
<dbReference type="InterPro" id="IPR050342">
    <property type="entry name" value="HMGB"/>
</dbReference>
<evidence type="ECO:0000256" key="2">
    <source>
        <dbReference type="PROSITE-ProRule" id="PRU00267"/>
    </source>
</evidence>
<dbReference type="InterPro" id="IPR009071">
    <property type="entry name" value="HMG_box_dom"/>
</dbReference>
<sequence>MLGRVLVRFPARLPRSLLQPKHGLNPNSPILLPIRTYATPGRPKSVVGEPSRPVKRNVKKSAAKPRDGSSAAEKKVASKKRTTIRGKTPEQIAAIEQKRAATKEALAKRKAAQRAAGKASRDKEKLQELKKTALDPPKQRAAGNAYITFFAEKARGHLASENDKLTERAKAIAAEWKNISAADREHYNHLTHTKNEEQQATFKRWIESYTPDQIRKANEARAQLRKKLPSQKNKWAKISDERVPKKPANSFALFNTNRQSSGDFQGIKLGEAAKLIAQEWKALSSSEKEKYDRIYKDDFQRYFTEYSTVFGHPPSAVGTAEATAAA</sequence>
<proteinExistence type="predicted"/>
<dbReference type="SUPFAM" id="SSF47095">
    <property type="entry name" value="HMG-box"/>
    <property type="match status" value="2"/>
</dbReference>
<dbReference type="InterPro" id="IPR036910">
    <property type="entry name" value="HMG_box_dom_sf"/>
</dbReference>
<keyword evidence="1 2" id="KW-0238">DNA-binding</keyword>
<evidence type="ECO:0000256" key="3">
    <source>
        <dbReference type="SAM" id="MobiDB-lite"/>
    </source>
</evidence>
<dbReference type="GO" id="GO:0003677">
    <property type="term" value="F:DNA binding"/>
    <property type="evidence" value="ECO:0007669"/>
    <property type="project" value="UniProtKB-UniRule"/>
</dbReference>
<dbReference type="GO" id="GO:0005634">
    <property type="term" value="C:nucleus"/>
    <property type="evidence" value="ECO:0007669"/>
    <property type="project" value="UniProtKB-UniRule"/>
</dbReference>
<feature type="DNA-binding region" description="HMG box" evidence="2">
    <location>
        <begin position="139"/>
        <end position="206"/>
    </location>
</feature>
<dbReference type="OrthoDB" id="1919336at2759"/>
<dbReference type="Proteomes" id="UP000660729">
    <property type="component" value="Unassembled WGS sequence"/>
</dbReference>
<dbReference type="EMBL" id="JABCIY010000039">
    <property type="protein sequence ID" value="KAF7195554.1"/>
    <property type="molecule type" value="Genomic_DNA"/>
</dbReference>
<protein>
    <recommendedName>
        <fullName evidence="4">HMG box domain-containing protein</fullName>
    </recommendedName>
</protein>
<evidence type="ECO:0000313" key="6">
    <source>
        <dbReference type="Proteomes" id="UP000660729"/>
    </source>
</evidence>
<dbReference type="SMART" id="SM00398">
    <property type="entry name" value="HMG"/>
    <property type="match status" value="2"/>
</dbReference>
<feature type="compositionally biased region" description="Basic residues" evidence="3">
    <location>
        <begin position="53"/>
        <end position="63"/>
    </location>
</feature>
<reference evidence="5" key="1">
    <citation type="submission" date="2020-04" db="EMBL/GenBank/DDBJ databases">
        <title>Draft genome resource of the tomato pathogen Pseudocercospora fuligena.</title>
        <authorList>
            <person name="Zaccaron A."/>
        </authorList>
    </citation>
    <scope>NUCLEOTIDE SEQUENCE</scope>
    <source>
        <strain evidence="5">PF001</strain>
    </source>
</reference>
<name>A0A8H6VPB6_9PEZI</name>
<dbReference type="PANTHER" id="PTHR48112">
    <property type="entry name" value="HIGH MOBILITY GROUP PROTEIN DSP1"/>
    <property type="match status" value="1"/>
</dbReference>
<comment type="caution">
    <text evidence="5">The sequence shown here is derived from an EMBL/GenBank/DDBJ whole genome shotgun (WGS) entry which is preliminary data.</text>
</comment>